<gene>
    <name evidence="1" type="ORF">CKAH01_06872</name>
</gene>
<organism evidence="1 2">
    <name type="scientific">Colletotrichum kahawae</name>
    <name type="common">Coffee berry disease fungus</name>
    <dbReference type="NCBI Taxonomy" id="34407"/>
    <lineage>
        <taxon>Eukaryota</taxon>
        <taxon>Fungi</taxon>
        <taxon>Dikarya</taxon>
        <taxon>Ascomycota</taxon>
        <taxon>Pezizomycotina</taxon>
        <taxon>Sordariomycetes</taxon>
        <taxon>Hypocreomycetidae</taxon>
        <taxon>Glomerellales</taxon>
        <taxon>Glomerellaceae</taxon>
        <taxon>Colletotrichum</taxon>
        <taxon>Colletotrichum gloeosporioides species complex</taxon>
    </lineage>
</organism>
<dbReference type="Proteomes" id="UP001281614">
    <property type="component" value="Unassembled WGS sequence"/>
</dbReference>
<name>A0AAD9Y9U9_COLKA</name>
<keyword evidence="2" id="KW-1185">Reference proteome</keyword>
<proteinExistence type="predicted"/>
<comment type="caution">
    <text evidence="1">The sequence shown here is derived from an EMBL/GenBank/DDBJ whole genome shotgun (WGS) entry which is preliminary data.</text>
</comment>
<sequence>MSNGLELFTADHIDEVATLINTTPPERVTPDETSDLVVAFIVTSSHVTWFRVVTATLKATSILFQSQISLLAQRPDHHRFLIIRSCEDMIAGARCVLSLIHHYNIDNYKSIDLATFDLAARFSHLFGFNHALSSWVFHWCKELRHRYSQENTDDNGENDGNGNGNRDEIALPQLLEAAHRFDFDDPKLRKLAAFRLCQSFLRLWPNSNGIGYHFAGTKLLSPFSPCNSHLGSLTNMSAGLQVQSSYVFDRLVKSLFSLDGLISDRQRAYGTSRQLCLKCERRLPAEAKKCHPCRNSDLLRDVCTSASRVGNYIAALHRHSLWPQSELQNLSISEVAKRVEEMDRGTSHNCDRGGRCPLVMHMAHLSRTTKALLEQPLVNVN</sequence>
<evidence type="ECO:0000313" key="1">
    <source>
        <dbReference type="EMBL" id="KAK2743162.1"/>
    </source>
</evidence>
<dbReference type="EMBL" id="VYYT01000322">
    <property type="protein sequence ID" value="KAK2743162.1"/>
    <property type="molecule type" value="Genomic_DNA"/>
</dbReference>
<accession>A0AAD9Y9U9</accession>
<reference evidence="1" key="1">
    <citation type="submission" date="2023-02" db="EMBL/GenBank/DDBJ databases">
        <title>Colletotrichum kahawae CIFC_Que2 genome sequencing and assembly.</title>
        <authorList>
            <person name="Baroncelli R."/>
        </authorList>
    </citation>
    <scope>NUCLEOTIDE SEQUENCE</scope>
    <source>
        <strain evidence="1">CIFC_Que2</strain>
    </source>
</reference>
<protein>
    <recommendedName>
        <fullName evidence="3">BTB domain-containing protein</fullName>
    </recommendedName>
</protein>
<dbReference type="AlphaFoldDB" id="A0AAD9Y9U9"/>
<evidence type="ECO:0000313" key="2">
    <source>
        <dbReference type="Proteomes" id="UP001281614"/>
    </source>
</evidence>
<evidence type="ECO:0008006" key="3">
    <source>
        <dbReference type="Google" id="ProtNLM"/>
    </source>
</evidence>